<dbReference type="Proteomes" id="UP000011760">
    <property type="component" value="Chromosome"/>
</dbReference>
<evidence type="ECO:0008006" key="5">
    <source>
        <dbReference type="Google" id="ProtNLM"/>
    </source>
</evidence>
<sequence>MTRSAQKVSDLARQLNLLPYFQKHQGRSVIEAARDLGQPPQEIMADLNRLWLCGLPGLLPGDMVELEHSLKEVKIYNAQGMDKPLRLTPTEAGVLLLILESLESLPGLSNQEAAISAATKLRSIMGDYSSAVFDSTGDSDAAGVLSVLRDAMDQKRQVAFTYHSYSSDNTSQRVVSAAHIFTNEGETYVTAWEDAVNDHRTFRLDRISNIGLTQVASKPHSMRLKFSADDPFDIAKQSDVATFLLCEDAIWLADYMAMTIDEQTPVQVDSDGKKWFKVSYPLLSREWFIRFVISHAESIKSIEPADLQESINQKVAHGLSAYNVDVQ</sequence>
<organism evidence="3 4">
    <name type="scientific">Corynebacterium callunae DSM 20147</name>
    <dbReference type="NCBI Taxonomy" id="1121353"/>
    <lineage>
        <taxon>Bacteria</taxon>
        <taxon>Bacillati</taxon>
        <taxon>Actinomycetota</taxon>
        <taxon>Actinomycetes</taxon>
        <taxon>Mycobacteriales</taxon>
        <taxon>Corynebacteriaceae</taxon>
        <taxon>Corynebacterium</taxon>
    </lineage>
</organism>
<dbReference type="HOGENOM" id="CLU_041141_2_0_11"/>
<evidence type="ECO:0000259" key="2">
    <source>
        <dbReference type="Pfam" id="PF19187"/>
    </source>
</evidence>
<feature type="domain" description="PafC HTH" evidence="2">
    <location>
        <begin position="10"/>
        <end position="122"/>
    </location>
</feature>
<dbReference type="STRING" id="1121353.H924_06845"/>
<gene>
    <name evidence="3" type="ORF">H924_06845</name>
</gene>
<dbReference type="PROSITE" id="PS52050">
    <property type="entry name" value="WYL"/>
    <property type="match status" value="1"/>
</dbReference>
<dbReference type="KEGG" id="ccn:H924_06845"/>
<dbReference type="PANTHER" id="PTHR34580">
    <property type="match status" value="1"/>
</dbReference>
<evidence type="ECO:0000313" key="3">
    <source>
        <dbReference type="EMBL" id="AGG66813.1"/>
    </source>
</evidence>
<evidence type="ECO:0000259" key="1">
    <source>
        <dbReference type="Pfam" id="PF13280"/>
    </source>
</evidence>
<dbReference type="PANTHER" id="PTHR34580:SF1">
    <property type="entry name" value="PROTEIN PAFC"/>
    <property type="match status" value="1"/>
</dbReference>
<dbReference type="RefSeq" id="WP_015651244.1">
    <property type="nucleotide sequence ID" value="NC_020506.1"/>
</dbReference>
<protein>
    <recommendedName>
        <fullName evidence="5">WYL domain-containing protein</fullName>
    </recommendedName>
</protein>
<keyword evidence="4" id="KW-1185">Reference proteome</keyword>
<feature type="domain" description="WYL" evidence="1">
    <location>
        <begin position="144"/>
        <end position="210"/>
    </location>
</feature>
<proteinExistence type="predicted"/>
<evidence type="ECO:0000313" key="4">
    <source>
        <dbReference type="Proteomes" id="UP000011760"/>
    </source>
</evidence>
<dbReference type="Pfam" id="PF19187">
    <property type="entry name" value="HTH_PafC"/>
    <property type="match status" value="1"/>
</dbReference>
<dbReference type="Pfam" id="PF13280">
    <property type="entry name" value="WYL"/>
    <property type="match status" value="1"/>
</dbReference>
<dbReference type="PATRIC" id="fig|1121353.3.peg.1395"/>
<reference evidence="3 4" key="1">
    <citation type="submission" date="2013-02" db="EMBL/GenBank/DDBJ databases">
        <title>The complete genome sequence of Corynebacterium callunae DSM 20147.</title>
        <authorList>
            <person name="Ruckert C."/>
            <person name="Albersmeier A."/>
            <person name="Kalinowski J."/>
        </authorList>
    </citation>
    <scope>NUCLEOTIDE SEQUENCE [LARGE SCALE GENOMIC DNA]</scope>
    <source>
        <strain evidence="3 4">DSM 20147</strain>
    </source>
</reference>
<dbReference type="eggNOG" id="COG2378">
    <property type="taxonomic scope" value="Bacteria"/>
</dbReference>
<dbReference type="OrthoDB" id="5174471at2"/>
<dbReference type="InterPro" id="IPR028349">
    <property type="entry name" value="PafC-like"/>
</dbReference>
<accession>M1UYW4</accession>
<dbReference type="EMBL" id="CP004354">
    <property type="protein sequence ID" value="AGG66813.1"/>
    <property type="molecule type" value="Genomic_DNA"/>
</dbReference>
<dbReference type="InterPro" id="IPR026881">
    <property type="entry name" value="WYL_dom"/>
</dbReference>
<dbReference type="InterPro" id="IPR043839">
    <property type="entry name" value="PafC_HTH"/>
</dbReference>
<name>M1UYW4_9CORY</name>
<dbReference type="AlphaFoldDB" id="M1UYW4"/>
<dbReference type="PIRSF" id="PIRSF016838">
    <property type="entry name" value="PafC"/>
    <property type="match status" value="1"/>
</dbReference>
<dbReference type="InterPro" id="IPR051534">
    <property type="entry name" value="CBASS_pafABC_assoc_protein"/>
</dbReference>